<accession>A0A9Q0CM40</accession>
<dbReference type="OrthoDB" id="673891at2759"/>
<keyword evidence="1" id="KW-0472">Membrane</keyword>
<dbReference type="PANTHER" id="PTHR36743:SF1">
    <property type="entry name" value="OS04G0495300 PROTEIN"/>
    <property type="match status" value="1"/>
</dbReference>
<dbReference type="PANTHER" id="PTHR36743">
    <property type="entry name" value="OS04G0495300 PROTEIN"/>
    <property type="match status" value="1"/>
</dbReference>
<dbReference type="Proteomes" id="UP001151287">
    <property type="component" value="Unassembled WGS sequence"/>
</dbReference>
<keyword evidence="3" id="KW-1185">Reference proteome</keyword>
<gene>
    <name evidence="2" type="ORF">LUZ63_005030</name>
</gene>
<protein>
    <submittedName>
        <fullName evidence="2">Uncharacterized protein</fullName>
    </submittedName>
</protein>
<sequence length="162" mass="17010">MGVSPSKRVQSTLAASPEFATTCDATFSDLLAPSSDHLRPYQLHHASSLLHSSLLLSTPLIARFAPSPPSQFQVDSTYRRVRESKSTEDGLKRDEFRLFALELFGGAIVKGMGAAVTRRVPLGAAAIAGVGMVARAPVGLVGRVVGVYALGVVATTVYLGLG</sequence>
<proteinExistence type="predicted"/>
<name>A0A9Q0CM40_9POAL</name>
<reference evidence="2" key="1">
    <citation type="journal article" date="2022" name="Cell">
        <title>Repeat-based holocentromeres influence genome architecture and karyotype evolution.</title>
        <authorList>
            <person name="Hofstatter P.G."/>
            <person name="Thangavel G."/>
            <person name="Lux T."/>
            <person name="Neumann P."/>
            <person name="Vondrak T."/>
            <person name="Novak P."/>
            <person name="Zhang M."/>
            <person name="Costa L."/>
            <person name="Castellani M."/>
            <person name="Scott A."/>
            <person name="Toegelov H."/>
            <person name="Fuchs J."/>
            <person name="Mata-Sucre Y."/>
            <person name="Dias Y."/>
            <person name="Vanzela A.L.L."/>
            <person name="Huettel B."/>
            <person name="Almeida C.C.S."/>
            <person name="Simkova H."/>
            <person name="Souza G."/>
            <person name="Pedrosa-Harand A."/>
            <person name="Macas J."/>
            <person name="Mayer K.F.X."/>
            <person name="Houben A."/>
            <person name="Marques A."/>
        </authorList>
    </citation>
    <scope>NUCLEOTIDE SEQUENCE</scope>
    <source>
        <strain evidence="2">RhyBre1mFocal</strain>
    </source>
</reference>
<dbReference type="EMBL" id="JAMQYH010000002">
    <property type="protein sequence ID" value="KAJ1696518.1"/>
    <property type="molecule type" value="Genomic_DNA"/>
</dbReference>
<keyword evidence="1" id="KW-0812">Transmembrane</keyword>
<feature type="transmembrane region" description="Helical" evidence="1">
    <location>
        <begin position="144"/>
        <end position="161"/>
    </location>
</feature>
<comment type="caution">
    <text evidence="2">The sequence shown here is derived from an EMBL/GenBank/DDBJ whole genome shotgun (WGS) entry which is preliminary data.</text>
</comment>
<organism evidence="2 3">
    <name type="scientific">Rhynchospora breviuscula</name>
    <dbReference type="NCBI Taxonomy" id="2022672"/>
    <lineage>
        <taxon>Eukaryota</taxon>
        <taxon>Viridiplantae</taxon>
        <taxon>Streptophyta</taxon>
        <taxon>Embryophyta</taxon>
        <taxon>Tracheophyta</taxon>
        <taxon>Spermatophyta</taxon>
        <taxon>Magnoliopsida</taxon>
        <taxon>Liliopsida</taxon>
        <taxon>Poales</taxon>
        <taxon>Cyperaceae</taxon>
        <taxon>Cyperoideae</taxon>
        <taxon>Rhynchosporeae</taxon>
        <taxon>Rhynchospora</taxon>
    </lineage>
</organism>
<evidence type="ECO:0000256" key="1">
    <source>
        <dbReference type="SAM" id="Phobius"/>
    </source>
</evidence>
<evidence type="ECO:0000313" key="2">
    <source>
        <dbReference type="EMBL" id="KAJ1696518.1"/>
    </source>
</evidence>
<keyword evidence="1" id="KW-1133">Transmembrane helix</keyword>
<evidence type="ECO:0000313" key="3">
    <source>
        <dbReference type="Proteomes" id="UP001151287"/>
    </source>
</evidence>
<dbReference type="AlphaFoldDB" id="A0A9Q0CM40"/>